<dbReference type="Proteomes" id="UP000622687">
    <property type="component" value="Unassembled WGS sequence"/>
</dbReference>
<dbReference type="InterPro" id="IPR005952">
    <property type="entry name" value="Phosphogly_mut1"/>
</dbReference>
<dbReference type="PIRSF" id="PIRSF000709">
    <property type="entry name" value="6PFK_2-Ptase"/>
    <property type="match status" value="1"/>
</dbReference>
<dbReference type="EC" id="3.1.3.73" evidence="4"/>
<evidence type="ECO:0000256" key="4">
    <source>
        <dbReference type="NCBIfam" id="TIGR03162"/>
    </source>
</evidence>
<evidence type="ECO:0000256" key="6">
    <source>
        <dbReference type="PIRSR" id="PIRSR613078-2"/>
    </source>
</evidence>
<evidence type="ECO:0000256" key="3">
    <source>
        <dbReference type="ARBA" id="ARBA00023235"/>
    </source>
</evidence>
<comment type="caution">
    <text evidence="7">The sequence shown here is derived from an EMBL/GenBank/DDBJ whole genome shotgun (WGS) entry which is preliminary data.</text>
</comment>
<dbReference type="SMART" id="SM00855">
    <property type="entry name" value="PGAM"/>
    <property type="match status" value="1"/>
</dbReference>
<proteinExistence type="inferred from homology"/>
<sequence length="195" mass="22777">MNLYFVRHGETEKNKSKCYYGSLDVELTKEGILQAEKARELLKDVSFNKVYVSEKKRSVNTAEILLKNKQYKLITDMRINERDFGEFEGKGHEELKQLYPKEWKAWCEDWKNASPPEGESCIQVFERVKSFMDDILKLEDDNILIVTHGGVIRSVYCYILGGNIDYFWNFGSNNGDISIIKYEYGNLYIDSITHV</sequence>
<dbReference type="InterPro" id="IPR029033">
    <property type="entry name" value="His_PPase_superfam"/>
</dbReference>
<dbReference type="PANTHER" id="PTHR11931">
    <property type="entry name" value="PHOSPHOGLYCERATE MUTASE"/>
    <property type="match status" value="1"/>
</dbReference>
<evidence type="ECO:0000256" key="1">
    <source>
        <dbReference type="ARBA" id="ARBA00006717"/>
    </source>
</evidence>
<dbReference type="RefSeq" id="WP_211143209.1">
    <property type="nucleotide sequence ID" value="NZ_JAEEGB010000015.1"/>
</dbReference>
<dbReference type="GO" id="GO:0016868">
    <property type="term" value="F:intramolecular phosphotransferase activity"/>
    <property type="evidence" value="ECO:0007669"/>
    <property type="project" value="InterPro"/>
</dbReference>
<organism evidence="7 8">
    <name type="scientific">Clostridium aciditolerans</name>
    <dbReference type="NCBI Taxonomy" id="339861"/>
    <lineage>
        <taxon>Bacteria</taxon>
        <taxon>Bacillati</taxon>
        <taxon>Bacillota</taxon>
        <taxon>Clostridia</taxon>
        <taxon>Eubacteriales</taxon>
        <taxon>Clostridiaceae</taxon>
        <taxon>Clostridium</taxon>
    </lineage>
</organism>
<name>A0A934HXE3_9CLOT</name>
<dbReference type="GO" id="GO:0006096">
    <property type="term" value="P:glycolytic process"/>
    <property type="evidence" value="ECO:0007669"/>
    <property type="project" value="UniProtKB-KW"/>
</dbReference>
<dbReference type="InterPro" id="IPR013078">
    <property type="entry name" value="His_Pase_superF_clade-1"/>
</dbReference>
<dbReference type="GO" id="GO:0009236">
    <property type="term" value="P:cobalamin biosynthetic process"/>
    <property type="evidence" value="ECO:0007669"/>
    <property type="project" value="UniProtKB-UniRule"/>
</dbReference>
<feature type="binding site" evidence="6">
    <location>
        <begin position="7"/>
        <end position="14"/>
    </location>
    <ligand>
        <name>substrate</name>
    </ligand>
</feature>
<evidence type="ECO:0000313" key="8">
    <source>
        <dbReference type="Proteomes" id="UP000622687"/>
    </source>
</evidence>
<dbReference type="Gene3D" id="3.40.50.1240">
    <property type="entry name" value="Phosphoglycerate mutase-like"/>
    <property type="match status" value="1"/>
</dbReference>
<gene>
    <name evidence="7" type="primary">cobC</name>
    <name evidence="7" type="ORF">I6U51_13850</name>
</gene>
<feature type="active site" description="Tele-phosphohistidine intermediate" evidence="5">
    <location>
        <position position="8"/>
    </location>
</feature>
<dbReference type="CDD" id="cd07067">
    <property type="entry name" value="HP_PGM_like"/>
    <property type="match status" value="1"/>
</dbReference>
<feature type="binding site" evidence="6">
    <location>
        <position position="57"/>
    </location>
    <ligand>
        <name>substrate</name>
    </ligand>
</feature>
<dbReference type="NCBIfam" id="TIGR03162">
    <property type="entry name" value="ribazole_cobC"/>
    <property type="match status" value="1"/>
</dbReference>
<dbReference type="InterPro" id="IPR017578">
    <property type="entry name" value="Ribazole_CobC"/>
</dbReference>
<keyword evidence="3" id="KW-0413">Isomerase</keyword>
<dbReference type="SUPFAM" id="SSF53254">
    <property type="entry name" value="Phosphoglycerate mutase-like"/>
    <property type="match status" value="1"/>
</dbReference>
<evidence type="ECO:0000313" key="7">
    <source>
        <dbReference type="EMBL" id="MBI6873784.1"/>
    </source>
</evidence>
<keyword evidence="2" id="KW-0324">Glycolysis</keyword>
<evidence type="ECO:0000256" key="5">
    <source>
        <dbReference type="PIRSR" id="PIRSR613078-1"/>
    </source>
</evidence>
<dbReference type="GO" id="GO:0043755">
    <property type="term" value="F:alpha-ribazole phosphatase activity"/>
    <property type="evidence" value="ECO:0007669"/>
    <property type="project" value="UniProtKB-UniRule"/>
</dbReference>
<dbReference type="EMBL" id="JAEEGB010000015">
    <property type="protein sequence ID" value="MBI6873784.1"/>
    <property type="molecule type" value="Genomic_DNA"/>
</dbReference>
<evidence type="ECO:0000256" key="2">
    <source>
        <dbReference type="ARBA" id="ARBA00023152"/>
    </source>
</evidence>
<feature type="active site" description="Proton donor/acceptor" evidence="5">
    <location>
        <position position="81"/>
    </location>
</feature>
<comment type="similarity">
    <text evidence="1">Belongs to the phosphoglycerate mutase family. BPG-dependent PGAM subfamily.</text>
</comment>
<reference evidence="7" key="1">
    <citation type="submission" date="2020-12" db="EMBL/GenBank/DDBJ databases">
        <title>Clostridium thailandense sp. nov., a novel acetogenic bacterium isolated from peat land soil in Thailand.</title>
        <authorList>
            <person name="Chaikitkaew S."/>
            <person name="Birkeland N.K."/>
        </authorList>
    </citation>
    <scope>NUCLEOTIDE SEQUENCE</scope>
    <source>
        <strain evidence="7">DSM 17425</strain>
    </source>
</reference>
<dbReference type="Pfam" id="PF00300">
    <property type="entry name" value="His_Phos_1"/>
    <property type="match status" value="1"/>
</dbReference>
<dbReference type="AlphaFoldDB" id="A0A934HXE3"/>
<keyword evidence="8" id="KW-1185">Reference proteome</keyword>
<accession>A0A934HXE3</accession>
<protein>
    <recommendedName>
        <fullName evidence="4">Alpha-ribazole phosphatase</fullName>
        <ecNumber evidence="4">3.1.3.73</ecNumber>
    </recommendedName>
</protein>